<dbReference type="STRING" id="655353.SAMN04488056_102536"/>
<keyword evidence="5 13" id="KW-0597">Phosphoprotein</keyword>
<dbReference type="SUPFAM" id="SSF55874">
    <property type="entry name" value="ATPase domain of HSP90 chaperone/DNA topoisomerase II/histidine kinase"/>
    <property type="match status" value="1"/>
</dbReference>
<dbReference type="FunFam" id="3.30.565.10:FF:000049">
    <property type="entry name" value="Two-component sensor histidine kinase"/>
    <property type="match status" value="1"/>
</dbReference>
<evidence type="ECO:0000256" key="9">
    <source>
        <dbReference type="ARBA" id="ARBA00022847"/>
    </source>
</evidence>
<keyword evidence="9" id="KW-0813">Transport</keyword>
<dbReference type="InterPro" id="IPR003661">
    <property type="entry name" value="HisK_dim/P_dom"/>
</dbReference>
<feature type="modified residue" description="4-aspartylphosphate" evidence="13">
    <location>
        <position position="1111"/>
    </location>
</feature>
<dbReference type="CDD" id="cd00082">
    <property type="entry name" value="HisKA"/>
    <property type="match status" value="1"/>
</dbReference>
<evidence type="ECO:0000256" key="3">
    <source>
        <dbReference type="ARBA" id="ARBA00006434"/>
    </source>
</evidence>
<dbReference type="NCBIfam" id="NF041832">
    <property type="entry name" value="near_NosP_CTERM"/>
    <property type="match status" value="1"/>
</dbReference>
<evidence type="ECO:0000256" key="10">
    <source>
        <dbReference type="ARBA" id="ARBA00022989"/>
    </source>
</evidence>
<dbReference type="SMART" id="SM00387">
    <property type="entry name" value="HATPase_c"/>
    <property type="match status" value="1"/>
</dbReference>
<reference evidence="18 19" key="1">
    <citation type="submission" date="2016-10" db="EMBL/GenBank/DDBJ databases">
        <authorList>
            <person name="de Groot N.N."/>
        </authorList>
    </citation>
    <scope>NUCLEOTIDE SEQUENCE [LARGE SCALE GENOMIC DNA]</scope>
    <source>
        <strain evidence="18 19">CGMCC 1.9157</strain>
    </source>
</reference>
<keyword evidence="14" id="KW-0175">Coiled coil</keyword>
<dbReference type="Gene3D" id="1.10.287.130">
    <property type="match status" value="1"/>
</dbReference>
<dbReference type="Gene3D" id="1.20.1730.10">
    <property type="entry name" value="Sodium/glucose cotransporter"/>
    <property type="match status" value="1"/>
</dbReference>
<dbReference type="PROSITE" id="PS00457">
    <property type="entry name" value="NA_SOLUT_SYMP_2"/>
    <property type="match status" value="1"/>
</dbReference>
<dbReference type="PROSITE" id="PS50283">
    <property type="entry name" value="NA_SOLUT_SYMP_3"/>
    <property type="match status" value="1"/>
</dbReference>
<keyword evidence="12" id="KW-0739">Sodium transport</keyword>
<dbReference type="SUPFAM" id="SSF47384">
    <property type="entry name" value="Homodimeric domain of signal transducing histidine kinase"/>
    <property type="match status" value="1"/>
</dbReference>
<evidence type="ECO:0000256" key="8">
    <source>
        <dbReference type="ARBA" id="ARBA00022777"/>
    </source>
</evidence>
<keyword evidence="10 15" id="KW-1133">Transmembrane helix</keyword>
<dbReference type="SUPFAM" id="SSF55785">
    <property type="entry name" value="PYP-like sensor domain (PAS domain)"/>
    <property type="match status" value="1"/>
</dbReference>
<dbReference type="CDD" id="cd00156">
    <property type="entry name" value="REC"/>
    <property type="match status" value="1"/>
</dbReference>
<dbReference type="PANTHER" id="PTHR43047">
    <property type="entry name" value="TWO-COMPONENT HISTIDINE PROTEIN KINASE"/>
    <property type="match status" value="1"/>
</dbReference>
<keyword evidence="7 15" id="KW-0812">Transmembrane</keyword>
<dbReference type="CDD" id="cd00075">
    <property type="entry name" value="HATPase"/>
    <property type="match status" value="1"/>
</dbReference>
<gene>
    <name evidence="18" type="ORF">SAMN04488056_102536</name>
</gene>
<dbReference type="InterPro" id="IPR005467">
    <property type="entry name" value="His_kinase_dom"/>
</dbReference>
<dbReference type="CDD" id="cd10322">
    <property type="entry name" value="SLC5sbd"/>
    <property type="match status" value="1"/>
</dbReference>
<evidence type="ECO:0000313" key="19">
    <source>
        <dbReference type="Proteomes" id="UP000199236"/>
    </source>
</evidence>
<keyword evidence="8" id="KW-0418">Kinase</keyword>
<comment type="subcellular location">
    <subcellularLocation>
        <location evidence="2">Membrane</location>
        <topology evidence="2">Multi-pass membrane protein</topology>
    </subcellularLocation>
</comment>
<accession>A0A1I5DAM9</accession>
<feature type="transmembrane region" description="Helical" evidence="15">
    <location>
        <begin position="6"/>
        <end position="25"/>
    </location>
</feature>
<dbReference type="PANTHER" id="PTHR43047:SF9">
    <property type="entry name" value="HISTIDINE KINASE"/>
    <property type="match status" value="1"/>
</dbReference>
<dbReference type="GO" id="GO:0000155">
    <property type="term" value="F:phosphorelay sensor kinase activity"/>
    <property type="evidence" value="ECO:0007669"/>
    <property type="project" value="InterPro"/>
</dbReference>
<dbReference type="InterPro" id="IPR011006">
    <property type="entry name" value="CheY-like_superfamily"/>
</dbReference>
<dbReference type="EMBL" id="FOVR01000002">
    <property type="protein sequence ID" value="SFN96309.1"/>
    <property type="molecule type" value="Genomic_DNA"/>
</dbReference>
<dbReference type="GO" id="GO:0005886">
    <property type="term" value="C:plasma membrane"/>
    <property type="evidence" value="ECO:0007669"/>
    <property type="project" value="TreeGrafter"/>
</dbReference>
<feature type="transmembrane region" description="Helical" evidence="15">
    <location>
        <begin position="417"/>
        <end position="438"/>
    </location>
</feature>
<feature type="coiled-coil region" evidence="14">
    <location>
        <begin position="766"/>
        <end position="793"/>
    </location>
</feature>
<dbReference type="RefSeq" id="WP_090070078.1">
    <property type="nucleotide sequence ID" value="NZ_FOVR01000002.1"/>
</dbReference>
<feature type="transmembrane region" description="Helical" evidence="15">
    <location>
        <begin position="331"/>
        <end position="364"/>
    </location>
</feature>
<feature type="domain" description="Response regulatory" evidence="17">
    <location>
        <begin position="1060"/>
        <end position="1176"/>
    </location>
</feature>
<evidence type="ECO:0000256" key="5">
    <source>
        <dbReference type="ARBA" id="ARBA00022553"/>
    </source>
</evidence>
<evidence type="ECO:0000256" key="14">
    <source>
        <dbReference type="SAM" id="Coils"/>
    </source>
</evidence>
<comment type="similarity">
    <text evidence="3">Belongs to the sodium:solute symporter (SSF) (TC 2.A.21) family.</text>
</comment>
<dbReference type="Pfam" id="PF12860">
    <property type="entry name" value="PAS_7"/>
    <property type="match status" value="1"/>
</dbReference>
<keyword evidence="6" id="KW-0808">Transferase</keyword>
<feature type="transmembrane region" description="Helical" evidence="15">
    <location>
        <begin position="161"/>
        <end position="182"/>
    </location>
</feature>
<feature type="transmembrane region" description="Helical" evidence="15">
    <location>
        <begin position="385"/>
        <end position="405"/>
    </location>
</feature>
<evidence type="ECO:0000256" key="13">
    <source>
        <dbReference type="PROSITE-ProRule" id="PRU00169"/>
    </source>
</evidence>
<name>A0A1I5DAM9_9HYPH</name>
<dbReference type="InterPro" id="IPR004358">
    <property type="entry name" value="Sig_transdc_His_kin-like_C"/>
</dbReference>
<dbReference type="InterPro" id="IPR001789">
    <property type="entry name" value="Sig_transdc_resp-reg_receiver"/>
</dbReference>
<feature type="transmembrane region" description="Helical" evidence="15">
    <location>
        <begin position="194"/>
        <end position="221"/>
    </location>
</feature>
<dbReference type="GO" id="GO:0009927">
    <property type="term" value="F:histidine phosphotransfer kinase activity"/>
    <property type="evidence" value="ECO:0007669"/>
    <property type="project" value="TreeGrafter"/>
</dbReference>
<dbReference type="PROSITE" id="PS50110">
    <property type="entry name" value="RESPONSE_REGULATORY"/>
    <property type="match status" value="1"/>
</dbReference>
<evidence type="ECO:0000256" key="6">
    <source>
        <dbReference type="ARBA" id="ARBA00022679"/>
    </source>
</evidence>
<dbReference type="Proteomes" id="UP000199236">
    <property type="component" value="Unassembled WGS sequence"/>
</dbReference>
<keyword evidence="12" id="KW-0406">Ion transport</keyword>
<dbReference type="FunFam" id="1.10.287.130:FF:000063">
    <property type="entry name" value="Hybrid sensor histidine kinase/response regulator"/>
    <property type="match status" value="1"/>
</dbReference>
<feature type="domain" description="Histidine kinase" evidence="16">
    <location>
        <begin position="814"/>
        <end position="1037"/>
    </location>
</feature>
<dbReference type="InterPro" id="IPR003594">
    <property type="entry name" value="HATPase_dom"/>
</dbReference>
<proteinExistence type="inferred from homology"/>
<feature type="transmembrane region" description="Helical" evidence="15">
    <location>
        <begin position="116"/>
        <end position="134"/>
    </location>
</feature>
<feature type="transmembrane region" description="Helical" evidence="15">
    <location>
        <begin position="46"/>
        <end position="64"/>
    </location>
</feature>
<organism evidence="18 19">
    <name type="scientific">Cohaesibacter marisflavi</name>
    <dbReference type="NCBI Taxonomy" id="655353"/>
    <lineage>
        <taxon>Bacteria</taxon>
        <taxon>Pseudomonadati</taxon>
        <taxon>Pseudomonadota</taxon>
        <taxon>Alphaproteobacteria</taxon>
        <taxon>Hyphomicrobiales</taxon>
        <taxon>Cohaesibacteraceae</taxon>
    </lineage>
</organism>
<keyword evidence="9" id="KW-0769">Symport</keyword>
<feature type="transmembrane region" description="Helical" evidence="15">
    <location>
        <begin position="247"/>
        <end position="265"/>
    </location>
</feature>
<dbReference type="GO" id="GO:0006814">
    <property type="term" value="P:sodium ion transport"/>
    <property type="evidence" value="ECO:0007669"/>
    <property type="project" value="UniProtKB-KW"/>
</dbReference>
<feature type="transmembrane region" description="Helical" evidence="15">
    <location>
        <begin position="70"/>
        <end position="91"/>
    </location>
</feature>
<dbReference type="InterPro" id="IPR036097">
    <property type="entry name" value="HisK_dim/P_sf"/>
</dbReference>
<dbReference type="Pfam" id="PF00072">
    <property type="entry name" value="Response_reg"/>
    <property type="match status" value="1"/>
</dbReference>
<evidence type="ECO:0000256" key="4">
    <source>
        <dbReference type="ARBA" id="ARBA00012438"/>
    </source>
</evidence>
<keyword evidence="11 15" id="KW-0472">Membrane</keyword>
<dbReference type="Pfam" id="PF02518">
    <property type="entry name" value="HATPase_c"/>
    <property type="match status" value="1"/>
</dbReference>
<dbReference type="SMART" id="SM00448">
    <property type="entry name" value="REC"/>
    <property type="match status" value="1"/>
</dbReference>
<feature type="transmembrane region" description="Helical" evidence="15">
    <location>
        <begin position="286"/>
        <end position="311"/>
    </location>
</feature>
<dbReference type="InterPro" id="IPR018212">
    <property type="entry name" value="Na/solute_symporter_CS"/>
</dbReference>
<evidence type="ECO:0000256" key="2">
    <source>
        <dbReference type="ARBA" id="ARBA00004141"/>
    </source>
</evidence>
<dbReference type="Gene3D" id="3.30.450.20">
    <property type="entry name" value="PAS domain"/>
    <property type="match status" value="1"/>
</dbReference>
<keyword evidence="12" id="KW-0915">Sodium</keyword>
<dbReference type="InterPro" id="IPR036890">
    <property type="entry name" value="HATPase_C_sf"/>
</dbReference>
<dbReference type="SUPFAM" id="SSF52172">
    <property type="entry name" value="CheY-like"/>
    <property type="match status" value="1"/>
</dbReference>
<sequence>MLQGWMVVLTTLLYIGLLFAIASYGDHRARNKTAAQRHPSLYALSLAVYCTSWTFFGSVGMAKASGLDFLTIYIGPVIVFTLGYPLVWRIIRLSKTERITSIADFLGARYGKNQQVAAVATIIAVVGTMPYIALQLKAVATSVATLIQHMNIAFPTGSVPVLADIAFFVALAMAVFAILFGTRHADATEHQGGLILAVAAESVVKLFAFLTVGLFVTFWIFDGPFDLFAKAAEAGISIHGVEDGPDAIHWIVLSMLSASAALLLPRQFHVAVVENTSKKSLVRATWLFPLYLVGINLFVIPITLAGQLVLGPGVDADSYVLSLPMAVNADAITLIAFLGGLSAATAMVIISSVALAIMISNDLVIPFILRRHADTAIDAPDMGRLLLNVRRISILVLFTLAYAFYRLAVNNSSLAQIGLIAFAAMAQFLPALAGGLIWKRANARGAIAGLVTGFIIWGYTLLLPMFAQSGLFPTSFMTQGPFGIEFLKPQALLGTDLPPLLHGVFWSILFNIIAYSAGSVSRRPELIERLQANLFVPDELRPSPSLRLWRSMLSVGDLEDMVARYLGAERTQRSFRSHAQQRDILYDRNMEVDPLFMRFAEQLLASAIGAASSRLLMSLLIKKRESAPKGTMKLLDDASEALHYNRDLLQTALNHVRQGIAVFDADLRLTLWNRPFRDLLRIPADFGQVGTPLSSVLSHIAARGDLGEGSVEDLVSHRLDLIVVQQAPYQESMASSGLTLDIRANSMPDGGIVITFTDVSERVRAERALEAANESLERRVKDRTRELMHLNDALRSAKQAAEEASVSKTRFLAAAGHDIMQPMNAARLYTTALVNRLEALSKADEDNAGLAESAVMSTNIDSSLEAVEDILAALLDIARLDSGAMKPQLSAFPIDEMLDRMRIDFEPLAQEKGLKLRIVSCGLHVRSDKHLLRRLLQNLISNAIKYTTEGTVLVGCRRLDSAIEVQVHDTGVGIPPEQQEEIFLEFQRLDEGARIASGLGLGLSIVDRISKVLDHPIRLMSTPGQGSAFAIKLPAFRLLHSASRAEAPRSMANQPLSDLRILCVDNEPVIQDGMKVMLEGWGCDVMIASSLEEAEKVLEESEKVPDGILIDYHLDEMLGTEACEKLRAKFGQEIAASLITADRTTEVRDEAKSKDMAILNKPVKPAQLRALLNTWNMTAIRKRGQ</sequence>
<dbReference type="PRINTS" id="PR00344">
    <property type="entry name" value="BCTRLSENSOR"/>
</dbReference>
<dbReference type="InterPro" id="IPR038377">
    <property type="entry name" value="Na/Glc_symporter_sf"/>
</dbReference>
<evidence type="ECO:0000256" key="1">
    <source>
        <dbReference type="ARBA" id="ARBA00000085"/>
    </source>
</evidence>
<evidence type="ECO:0000256" key="15">
    <source>
        <dbReference type="SAM" id="Phobius"/>
    </source>
</evidence>
<dbReference type="AlphaFoldDB" id="A0A1I5DAM9"/>
<dbReference type="OrthoDB" id="9764438at2"/>
<dbReference type="GO" id="GO:0015293">
    <property type="term" value="F:symporter activity"/>
    <property type="evidence" value="ECO:0007669"/>
    <property type="project" value="UniProtKB-KW"/>
</dbReference>
<dbReference type="Gene3D" id="3.30.565.10">
    <property type="entry name" value="Histidine kinase-like ATPase, C-terminal domain"/>
    <property type="match status" value="1"/>
</dbReference>
<evidence type="ECO:0000313" key="18">
    <source>
        <dbReference type="EMBL" id="SFN96309.1"/>
    </source>
</evidence>
<evidence type="ECO:0000256" key="7">
    <source>
        <dbReference type="ARBA" id="ARBA00022692"/>
    </source>
</evidence>
<dbReference type="PROSITE" id="PS50109">
    <property type="entry name" value="HIS_KIN"/>
    <property type="match status" value="1"/>
</dbReference>
<dbReference type="EC" id="2.7.13.3" evidence="4"/>
<evidence type="ECO:0000256" key="12">
    <source>
        <dbReference type="ARBA" id="ARBA00023201"/>
    </source>
</evidence>
<feature type="transmembrane region" description="Helical" evidence="15">
    <location>
        <begin position="445"/>
        <end position="467"/>
    </location>
</feature>
<dbReference type="SMART" id="SM00388">
    <property type="entry name" value="HisKA"/>
    <property type="match status" value="1"/>
</dbReference>
<dbReference type="InterPro" id="IPR001734">
    <property type="entry name" value="Na/solute_symporter"/>
</dbReference>
<dbReference type="Gene3D" id="3.40.50.2300">
    <property type="match status" value="1"/>
</dbReference>
<evidence type="ECO:0000259" key="17">
    <source>
        <dbReference type="PROSITE" id="PS50110"/>
    </source>
</evidence>
<protein>
    <recommendedName>
        <fullName evidence="4">histidine kinase</fullName>
        <ecNumber evidence="4">2.7.13.3</ecNumber>
    </recommendedName>
</protein>
<dbReference type="InterPro" id="IPR035965">
    <property type="entry name" value="PAS-like_dom_sf"/>
</dbReference>
<comment type="catalytic activity">
    <reaction evidence="1">
        <text>ATP + protein L-histidine = ADP + protein N-phospho-L-histidine.</text>
        <dbReference type="EC" id="2.7.13.3"/>
    </reaction>
</comment>
<evidence type="ECO:0000259" key="16">
    <source>
        <dbReference type="PROSITE" id="PS50109"/>
    </source>
</evidence>
<evidence type="ECO:0000256" key="11">
    <source>
        <dbReference type="ARBA" id="ARBA00023136"/>
    </source>
</evidence>
<keyword evidence="19" id="KW-1185">Reference proteome</keyword>